<dbReference type="OrthoDB" id="1938246at2759"/>
<name>A0A6P9EIH6_JUGRE</name>
<reference evidence="3" key="1">
    <citation type="submission" date="2025-08" db="UniProtKB">
        <authorList>
            <consortium name="RefSeq"/>
        </authorList>
    </citation>
    <scope>IDENTIFICATION</scope>
    <source>
        <tissue evidence="3">Leaves</tissue>
    </source>
</reference>
<dbReference type="Pfam" id="PF13966">
    <property type="entry name" value="zf-RVT"/>
    <property type="match status" value="1"/>
</dbReference>
<proteinExistence type="predicted"/>
<evidence type="ECO:0000313" key="3">
    <source>
        <dbReference type="RefSeq" id="XP_035547304.1"/>
    </source>
</evidence>
<dbReference type="AlphaFoldDB" id="A0A6P9EIH6"/>
<organism evidence="2 3">
    <name type="scientific">Juglans regia</name>
    <name type="common">English walnut</name>
    <dbReference type="NCBI Taxonomy" id="51240"/>
    <lineage>
        <taxon>Eukaryota</taxon>
        <taxon>Viridiplantae</taxon>
        <taxon>Streptophyta</taxon>
        <taxon>Embryophyta</taxon>
        <taxon>Tracheophyta</taxon>
        <taxon>Spermatophyta</taxon>
        <taxon>Magnoliopsida</taxon>
        <taxon>eudicotyledons</taxon>
        <taxon>Gunneridae</taxon>
        <taxon>Pentapetalae</taxon>
        <taxon>rosids</taxon>
        <taxon>fabids</taxon>
        <taxon>Fagales</taxon>
        <taxon>Juglandaceae</taxon>
        <taxon>Juglans</taxon>
    </lineage>
</organism>
<dbReference type="Proteomes" id="UP000235220">
    <property type="component" value="Chromosome 7"/>
</dbReference>
<gene>
    <name evidence="3" type="primary">LOC118348875</name>
</gene>
<evidence type="ECO:0000259" key="1">
    <source>
        <dbReference type="Pfam" id="PF13966"/>
    </source>
</evidence>
<protein>
    <submittedName>
        <fullName evidence="3">Uncharacterized protein LOC118348875</fullName>
    </submittedName>
</protein>
<feature type="domain" description="Reverse transcriptase zinc-binding" evidence="1">
    <location>
        <begin position="261"/>
        <end position="354"/>
    </location>
</feature>
<accession>A0A6P9EIH6</accession>
<dbReference type="InParanoid" id="A0A6P9EIH6"/>
<dbReference type="RefSeq" id="XP_035547304.1">
    <property type="nucleotide sequence ID" value="XM_035691411.1"/>
</dbReference>
<sequence length="362" mass="41214">MAFTSEDIEEALAQMSPYKTPGSNGYGDGFYQKHWKLVNEEIRGVKVARRGPRINHLLFADDCMIFYRSIISEWNSVKSLLDMYENALGQKLNRHKTYVFFSSNTSCGSKDLIGKDADVVAYGSFERYLGLPSLVAMLGNFWWGKNNDRKGIHWKSWDCLAGAKNNGGLGFRRLEDFNMALLGKHVWRFLNDPTSLVAQVSSLGIEARVSDLIIPGLKVWNEKLIRDHFGDEEAEMICSMPISKREGEDKMIWIHSNDGKFNVKSAYHMARDIRRREEGEGVGGVKEAARWRKLWNLNISGATKHFLWRACTNYLSTKALLLKKKVGKDDMCPICKSESEAILHALWQCTVVNDVFEGPFIL</sequence>
<dbReference type="PANTHER" id="PTHR33116">
    <property type="entry name" value="REVERSE TRANSCRIPTASE ZINC-BINDING DOMAIN-CONTAINING PROTEIN-RELATED-RELATED"/>
    <property type="match status" value="1"/>
</dbReference>
<dbReference type="GeneID" id="118348875"/>
<evidence type="ECO:0000313" key="2">
    <source>
        <dbReference type="Proteomes" id="UP000235220"/>
    </source>
</evidence>
<dbReference type="InterPro" id="IPR026960">
    <property type="entry name" value="RVT-Znf"/>
</dbReference>
<keyword evidence="2" id="KW-1185">Reference proteome</keyword>
<dbReference type="PANTHER" id="PTHR33116:SF86">
    <property type="entry name" value="REVERSE TRANSCRIPTASE DOMAIN-CONTAINING PROTEIN"/>
    <property type="match status" value="1"/>
</dbReference>
<dbReference type="KEGG" id="jre:118348875"/>